<evidence type="ECO:0000313" key="4">
    <source>
        <dbReference type="Proteomes" id="UP001268610"/>
    </source>
</evidence>
<dbReference type="SUPFAM" id="SSF52172">
    <property type="entry name" value="CheY-like"/>
    <property type="match status" value="1"/>
</dbReference>
<reference evidence="3" key="1">
    <citation type="submission" date="2023-04" db="EMBL/GenBank/DDBJ databases">
        <title>Genomic characterization of faba bean (Vicia faba) microsymbionts in Mexican soils.</title>
        <authorList>
            <person name="Rivera Orduna F.N."/>
            <person name="Guevara-Luna J."/>
            <person name="Yan J."/>
            <person name="Arroyo-Herrera I."/>
            <person name="Li Y."/>
            <person name="Vasquez-Murrieta M.S."/>
            <person name="Wang E.T."/>
        </authorList>
    </citation>
    <scope>NUCLEOTIDE SEQUENCE</scope>
    <source>
        <strain evidence="3">CH26</strain>
    </source>
</reference>
<dbReference type="Proteomes" id="UP001268610">
    <property type="component" value="Unassembled WGS sequence"/>
</dbReference>
<dbReference type="AlphaFoldDB" id="A0AAJ2GYP6"/>
<comment type="caution">
    <text evidence="3">The sequence shown here is derived from an EMBL/GenBank/DDBJ whole genome shotgun (WGS) entry which is preliminary data.</text>
</comment>
<feature type="non-terminal residue" evidence="3">
    <location>
        <position position="137"/>
    </location>
</feature>
<dbReference type="InterPro" id="IPR011006">
    <property type="entry name" value="CheY-like_superfamily"/>
</dbReference>
<name>A0AAJ2GYP6_9HYPH</name>
<dbReference type="EMBL" id="JAVLSF010000715">
    <property type="protein sequence ID" value="MDR9778342.1"/>
    <property type="molecule type" value="Genomic_DNA"/>
</dbReference>
<dbReference type="PROSITE" id="PS50110">
    <property type="entry name" value="RESPONSE_REGULATORY"/>
    <property type="match status" value="1"/>
</dbReference>
<dbReference type="InterPro" id="IPR001789">
    <property type="entry name" value="Sig_transdc_resp-reg_receiver"/>
</dbReference>
<dbReference type="Gene3D" id="3.40.50.2300">
    <property type="match status" value="1"/>
</dbReference>
<gene>
    <name evidence="3" type="ORF">RJJ65_38030</name>
</gene>
<evidence type="ECO:0000256" key="1">
    <source>
        <dbReference type="PROSITE-ProRule" id="PRU00169"/>
    </source>
</evidence>
<feature type="domain" description="Response regulatory" evidence="2">
    <location>
        <begin position="5"/>
        <end position="116"/>
    </location>
</feature>
<sequence length="137" mass="15223">MSIPALIIISDSPKRSELIEACLANEQFQIILCTNLNHLSQHCIQNYDADIVLLNFEHPHPKMINDCAESFDLPVVLFSGTADKASIQFALNHGITNFIESDINPKTLNSIIEVSITQFKKHKALEHALNIATSKLA</sequence>
<organism evidence="3 4">
    <name type="scientific">Rhizobium hidalgonense</name>
    <dbReference type="NCBI Taxonomy" id="1538159"/>
    <lineage>
        <taxon>Bacteria</taxon>
        <taxon>Pseudomonadati</taxon>
        <taxon>Pseudomonadota</taxon>
        <taxon>Alphaproteobacteria</taxon>
        <taxon>Hyphomicrobiales</taxon>
        <taxon>Rhizobiaceae</taxon>
        <taxon>Rhizobium/Agrobacterium group</taxon>
        <taxon>Rhizobium</taxon>
    </lineage>
</organism>
<dbReference type="RefSeq" id="WP_310866422.1">
    <property type="nucleotide sequence ID" value="NZ_JAVLSF010000715.1"/>
</dbReference>
<accession>A0AAJ2GYP6</accession>
<dbReference type="GO" id="GO:0000160">
    <property type="term" value="P:phosphorelay signal transduction system"/>
    <property type="evidence" value="ECO:0007669"/>
    <property type="project" value="InterPro"/>
</dbReference>
<comment type="caution">
    <text evidence="1">Lacks conserved residue(s) required for the propagation of feature annotation.</text>
</comment>
<evidence type="ECO:0000313" key="3">
    <source>
        <dbReference type="EMBL" id="MDR9778342.1"/>
    </source>
</evidence>
<evidence type="ECO:0000259" key="2">
    <source>
        <dbReference type="PROSITE" id="PS50110"/>
    </source>
</evidence>
<protein>
    <recommendedName>
        <fullName evidence="2">Response regulatory domain-containing protein</fullName>
    </recommendedName>
</protein>
<proteinExistence type="predicted"/>